<accession>A0A401GL21</accession>
<keyword evidence="1 3" id="KW-0378">Hydrolase</keyword>
<dbReference type="RefSeq" id="XP_027613757.1">
    <property type="nucleotide sequence ID" value="XM_027757956.1"/>
</dbReference>
<keyword evidence="4" id="KW-1185">Reference proteome</keyword>
<dbReference type="InterPro" id="IPR029058">
    <property type="entry name" value="AB_hydrolase_fold"/>
</dbReference>
<dbReference type="GO" id="GO:0016787">
    <property type="term" value="F:hydrolase activity"/>
    <property type="evidence" value="ECO:0007669"/>
    <property type="project" value="UniProtKB-KW"/>
</dbReference>
<name>A0A401GL21_9APHY</name>
<dbReference type="InParanoid" id="A0A401GL21"/>
<evidence type="ECO:0000313" key="4">
    <source>
        <dbReference type="Proteomes" id="UP000287166"/>
    </source>
</evidence>
<comment type="caution">
    <text evidence="3">The sequence shown here is derived from an EMBL/GenBank/DDBJ whole genome shotgun (WGS) entry which is preliminary data.</text>
</comment>
<feature type="domain" description="Alpha/beta hydrolase fold-3" evidence="2">
    <location>
        <begin position="91"/>
        <end position="306"/>
    </location>
</feature>
<dbReference type="OrthoDB" id="408631at2759"/>
<dbReference type="InterPro" id="IPR050300">
    <property type="entry name" value="GDXG_lipolytic_enzyme"/>
</dbReference>
<dbReference type="PANTHER" id="PTHR48081:SF8">
    <property type="entry name" value="ALPHA_BETA HYDROLASE FOLD-3 DOMAIN-CONTAINING PROTEIN-RELATED"/>
    <property type="match status" value="1"/>
</dbReference>
<organism evidence="3 4">
    <name type="scientific">Sparassis crispa</name>
    <dbReference type="NCBI Taxonomy" id="139825"/>
    <lineage>
        <taxon>Eukaryota</taxon>
        <taxon>Fungi</taxon>
        <taxon>Dikarya</taxon>
        <taxon>Basidiomycota</taxon>
        <taxon>Agaricomycotina</taxon>
        <taxon>Agaricomycetes</taxon>
        <taxon>Polyporales</taxon>
        <taxon>Sparassidaceae</taxon>
        <taxon>Sparassis</taxon>
    </lineage>
</organism>
<dbReference type="Pfam" id="PF07859">
    <property type="entry name" value="Abhydrolase_3"/>
    <property type="match status" value="1"/>
</dbReference>
<dbReference type="FunCoup" id="A0A401GL21">
    <property type="interactions" value="117"/>
</dbReference>
<proteinExistence type="predicted"/>
<gene>
    <name evidence="3" type="ORF">SCP_0412310</name>
</gene>
<dbReference type="InterPro" id="IPR013094">
    <property type="entry name" value="AB_hydrolase_3"/>
</dbReference>
<evidence type="ECO:0000256" key="1">
    <source>
        <dbReference type="ARBA" id="ARBA00022801"/>
    </source>
</evidence>
<dbReference type="SUPFAM" id="SSF53474">
    <property type="entry name" value="alpha/beta-Hydrolases"/>
    <property type="match status" value="1"/>
</dbReference>
<reference evidence="3 4" key="1">
    <citation type="journal article" date="2018" name="Sci. Rep.">
        <title>Genome sequence of the cauliflower mushroom Sparassis crispa (Hanabiratake) and its association with beneficial usage.</title>
        <authorList>
            <person name="Kiyama R."/>
            <person name="Furutani Y."/>
            <person name="Kawaguchi K."/>
            <person name="Nakanishi T."/>
        </authorList>
    </citation>
    <scope>NUCLEOTIDE SEQUENCE [LARGE SCALE GENOMIC DNA]</scope>
</reference>
<dbReference type="PANTHER" id="PTHR48081">
    <property type="entry name" value="AB HYDROLASE SUPERFAMILY PROTEIN C4A8.06C"/>
    <property type="match status" value="1"/>
</dbReference>
<dbReference type="Proteomes" id="UP000287166">
    <property type="component" value="Unassembled WGS sequence"/>
</dbReference>
<dbReference type="AlphaFoldDB" id="A0A401GL21"/>
<evidence type="ECO:0000259" key="2">
    <source>
        <dbReference type="Pfam" id="PF07859"/>
    </source>
</evidence>
<dbReference type="Gene3D" id="3.40.50.1820">
    <property type="entry name" value="alpha/beta hydrolase"/>
    <property type="match status" value="1"/>
</dbReference>
<dbReference type="STRING" id="139825.A0A401GL21"/>
<dbReference type="EMBL" id="BFAD01000004">
    <property type="protein sequence ID" value="GBE82844.1"/>
    <property type="molecule type" value="Genomic_DNA"/>
</dbReference>
<dbReference type="GeneID" id="38779761"/>
<protein>
    <submittedName>
        <fullName evidence="3">AB hydrolase superfamily protein</fullName>
    </submittedName>
</protein>
<evidence type="ECO:0000313" key="3">
    <source>
        <dbReference type="EMBL" id="GBE82844.1"/>
    </source>
</evidence>
<dbReference type="ESTHER" id="9aphy-a0a401gl21">
    <property type="family name" value="Hormone-sensitive_lipase_like"/>
</dbReference>
<sequence>MSQYRHLSTVDPEFAVIANQFPRDALEHDVVALREKQRQSNSILQEYLKPRLPRESELRVIDHKVPVENGEITVRSLVPSATAEGKTFPLLVWFHGGGFILGDLDMDDYRLRILCVELQLSIVNVEYRLAPEHRYPVSWNDSYSATKWAVDNALLLSASLDKGFIVAGLSAGANISGYIAHRARDDPFFSKTPLTGHVMQVPPVLNPEAPEVEKYGAELLSMEQNKDGPVLTREGIFNFTRITGIPKDDRIFSVLLQPSHAGIPPLYVQINGLDPLRDEGLLYAKLVEEAGVKTRVDIYPGVPHGFNYFVPQIKAAIKADRDLDEGIKWLLSLANDSDSLG</sequence>